<dbReference type="InterPro" id="IPR036291">
    <property type="entry name" value="NAD(P)-bd_dom_sf"/>
</dbReference>
<gene>
    <name evidence="2" type="ORF">HUT08_26495</name>
</gene>
<evidence type="ECO:0000313" key="2">
    <source>
        <dbReference type="EMBL" id="QKW52501.1"/>
    </source>
</evidence>
<dbReference type="AlphaFoldDB" id="A0A7H8NDH0"/>
<sequence>MTILVTGATGNVGRAVVEQLIERGHRVRALSRDPGRAALPAGVEVVGGDLAEPGTLDAAFEGLSAVHLMTYNADQGALTTGPELAKLVERSGAGRVTVLWSGSEGSVERALQAGPTPWTFIQPGEFMSNALTWADSIRTEGVVREPFARARNASVHEGDVAAVAAHALTEDGHAGRRYVLSGPEALTVPQKVAELGAALGRELRYVELTEEQARERWRESGASPEAVDMLAEWHRDPPPAGYTVVPTVREVTGRPARSFADWAAERADRFR</sequence>
<keyword evidence="3" id="KW-1185">Reference proteome</keyword>
<accession>A0A7H8NDH0</accession>
<dbReference type="InterPro" id="IPR051604">
    <property type="entry name" value="Ergot_Alk_Oxidoreductase"/>
</dbReference>
<name>A0A7H8NDH0_9ACTN</name>
<dbReference type="Gene3D" id="3.90.25.10">
    <property type="entry name" value="UDP-galactose 4-epimerase, domain 1"/>
    <property type="match status" value="1"/>
</dbReference>
<dbReference type="SUPFAM" id="SSF51735">
    <property type="entry name" value="NAD(P)-binding Rossmann-fold domains"/>
    <property type="match status" value="1"/>
</dbReference>
<evidence type="ECO:0000313" key="3">
    <source>
        <dbReference type="Proteomes" id="UP000509303"/>
    </source>
</evidence>
<dbReference type="Pfam" id="PF13460">
    <property type="entry name" value="NAD_binding_10"/>
    <property type="match status" value="1"/>
</dbReference>
<reference evidence="2 3" key="1">
    <citation type="submission" date="2020-06" db="EMBL/GenBank/DDBJ databases">
        <title>Genome mining for natural products.</title>
        <authorList>
            <person name="Zhang B."/>
            <person name="Shi J."/>
            <person name="Ge H."/>
        </authorList>
    </citation>
    <scope>NUCLEOTIDE SEQUENCE [LARGE SCALE GENOMIC DNA]</scope>
    <source>
        <strain evidence="2 3">NA00687</strain>
    </source>
</reference>
<organism evidence="2 3">
    <name type="scientific">Streptomyces buecherae</name>
    <dbReference type="NCBI Taxonomy" id="2763006"/>
    <lineage>
        <taxon>Bacteria</taxon>
        <taxon>Bacillati</taxon>
        <taxon>Actinomycetota</taxon>
        <taxon>Actinomycetes</taxon>
        <taxon>Kitasatosporales</taxon>
        <taxon>Streptomycetaceae</taxon>
        <taxon>Streptomyces</taxon>
    </lineage>
</organism>
<proteinExistence type="predicted"/>
<dbReference type="PANTHER" id="PTHR43162:SF1">
    <property type="entry name" value="PRESTALK A DIFFERENTIATION PROTEIN A"/>
    <property type="match status" value="1"/>
</dbReference>
<dbReference type="EMBL" id="CP054929">
    <property type="protein sequence ID" value="QKW52501.1"/>
    <property type="molecule type" value="Genomic_DNA"/>
</dbReference>
<dbReference type="InterPro" id="IPR016040">
    <property type="entry name" value="NAD(P)-bd_dom"/>
</dbReference>
<dbReference type="RefSeq" id="WP_176164214.1">
    <property type="nucleotide sequence ID" value="NZ_CP054929.1"/>
</dbReference>
<dbReference type="Proteomes" id="UP000509303">
    <property type="component" value="Chromosome"/>
</dbReference>
<protein>
    <submittedName>
        <fullName evidence="2">NAD(P)H-binding protein</fullName>
    </submittedName>
</protein>
<evidence type="ECO:0000259" key="1">
    <source>
        <dbReference type="Pfam" id="PF13460"/>
    </source>
</evidence>
<dbReference type="PANTHER" id="PTHR43162">
    <property type="match status" value="1"/>
</dbReference>
<feature type="domain" description="NAD(P)-binding" evidence="1">
    <location>
        <begin position="7"/>
        <end position="96"/>
    </location>
</feature>
<dbReference type="Gene3D" id="3.40.50.720">
    <property type="entry name" value="NAD(P)-binding Rossmann-like Domain"/>
    <property type="match status" value="1"/>
</dbReference>